<dbReference type="InterPro" id="IPR007324">
    <property type="entry name" value="Sugar-bd_dom_put"/>
</dbReference>
<dbReference type="InterPro" id="IPR036390">
    <property type="entry name" value="WH_DNA-bd_sf"/>
</dbReference>
<proteinExistence type="inferred from homology"/>
<evidence type="ECO:0000256" key="2">
    <source>
        <dbReference type="ARBA" id="ARBA00023015"/>
    </source>
</evidence>
<feature type="domain" description="CggR N-terminal DNA binding" evidence="6">
    <location>
        <begin position="21"/>
        <end position="82"/>
    </location>
</feature>
<feature type="domain" description="Sugar-binding" evidence="5">
    <location>
        <begin position="94"/>
        <end position="340"/>
    </location>
</feature>
<dbReference type="GO" id="GO:0030246">
    <property type="term" value="F:carbohydrate binding"/>
    <property type="evidence" value="ECO:0007669"/>
    <property type="project" value="InterPro"/>
</dbReference>
<name>A0A1W1YDK5_9LACT</name>
<dbReference type="Gene3D" id="1.10.10.10">
    <property type="entry name" value="Winged helix-like DNA-binding domain superfamily/Winged helix DNA-binding domain"/>
    <property type="match status" value="1"/>
</dbReference>
<evidence type="ECO:0000259" key="5">
    <source>
        <dbReference type="Pfam" id="PF04198"/>
    </source>
</evidence>
<dbReference type="InterPro" id="IPR037171">
    <property type="entry name" value="NagB/RpiA_transferase-like"/>
</dbReference>
<dbReference type="AlphaFoldDB" id="A0A1W1YDK5"/>
<dbReference type="Gene3D" id="3.40.50.1360">
    <property type="match status" value="1"/>
</dbReference>
<dbReference type="STRING" id="371602.SAMN04487984_0605"/>
<evidence type="ECO:0000259" key="6">
    <source>
        <dbReference type="Pfam" id="PF21715"/>
    </source>
</evidence>
<dbReference type="InterPro" id="IPR051054">
    <property type="entry name" value="SorC_transcr_regulators"/>
</dbReference>
<evidence type="ECO:0000256" key="4">
    <source>
        <dbReference type="ARBA" id="ARBA00023163"/>
    </source>
</evidence>
<evidence type="ECO:0000313" key="8">
    <source>
        <dbReference type="Proteomes" id="UP000243884"/>
    </source>
</evidence>
<protein>
    <submittedName>
        <fullName evidence="7">Central glycolytic genes regulator</fullName>
    </submittedName>
</protein>
<reference evidence="8" key="1">
    <citation type="submission" date="2017-04" db="EMBL/GenBank/DDBJ databases">
        <authorList>
            <person name="Varghese N."/>
            <person name="Submissions S."/>
        </authorList>
    </citation>
    <scope>NUCLEOTIDE SEQUENCE [LARGE SCALE GENOMIC DNA]</scope>
    <source>
        <strain evidence="8">DSM 21500</strain>
    </source>
</reference>
<dbReference type="InterPro" id="IPR036388">
    <property type="entry name" value="WH-like_DNA-bd_sf"/>
</dbReference>
<comment type="similarity">
    <text evidence="1">Belongs to the SorC transcriptional regulatory family.</text>
</comment>
<dbReference type="InterPro" id="IPR048715">
    <property type="entry name" value="CggR_N"/>
</dbReference>
<evidence type="ECO:0000256" key="1">
    <source>
        <dbReference type="ARBA" id="ARBA00010466"/>
    </source>
</evidence>
<dbReference type="SUPFAM" id="SSF100950">
    <property type="entry name" value="NagB/RpiA/CoA transferase-like"/>
    <property type="match status" value="1"/>
</dbReference>
<dbReference type="OrthoDB" id="9793820at2"/>
<dbReference type="SUPFAM" id="SSF46785">
    <property type="entry name" value="Winged helix' DNA-binding domain"/>
    <property type="match status" value="1"/>
</dbReference>
<keyword evidence="2" id="KW-0805">Transcription regulation</keyword>
<dbReference type="RefSeq" id="WP_084098379.1">
    <property type="nucleotide sequence ID" value="NZ_FWXK01000002.1"/>
</dbReference>
<gene>
    <name evidence="7" type="ORF">SAMN04487984_0605</name>
</gene>
<keyword evidence="3" id="KW-0238">DNA-binding</keyword>
<dbReference type="EMBL" id="FWXK01000002">
    <property type="protein sequence ID" value="SMC34300.1"/>
    <property type="molecule type" value="Genomic_DNA"/>
</dbReference>
<dbReference type="Pfam" id="PF04198">
    <property type="entry name" value="Sugar-bind"/>
    <property type="match status" value="1"/>
</dbReference>
<organism evidence="7 8">
    <name type="scientific">Aerococcus suis</name>
    <dbReference type="NCBI Taxonomy" id="371602"/>
    <lineage>
        <taxon>Bacteria</taxon>
        <taxon>Bacillati</taxon>
        <taxon>Bacillota</taxon>
        <taxon>Bacilli</taxon>
        <taxon>Lactobacillales</taxon>
        <taxon>Aerococcaceae</taxon>
        <taxon>Aerococcus</taxon>
    </lineage>
</organism>
<dbReference type="PANTHER" id="PTHR34294:SF5">
    <property type="entry name" value="CENTRAL GLYCOLYTIC GENES REGULATOR"/>
    <property type="match status" value="1"/>
</dbReference>
<evidence type="ECO:0000256" key="3">
    <source>
        <dbReference type="ARBA" id="ARBA00023125"/>
    </source>
</evidence>
<dbReference type="PANTHER" id="PTHR34294">
    <property type="entry name" value="TRANSCRIPTIONAL REGULATOR-RELATED"/>
    <property type="match status" value="1"/>
</dbReference>
<dbReference type="Proteomes" id="UP000243884">
    <property type="component" value="Unassembled WGS sequence"/>
</dbReference>
<keyword evidence="8" id="KW-1185">Reference proteome</keyword>
<dbReference type="Pfam" id="PF21715">
    <property type="entry name" value="CggR_N"/>
    <property type="match status" value="1"/>
</dbReference>
<keyword evidence="4" id="KW-0804">Transcription</keyword>
<sequence>MDHTLEQISEVVPELLPIYLRRIDILHWIHCKGPIGRKQLAEKLNMTERPLRTESEFLKRQQFIYSTSSGMKLTPKGEEALLNAQAIWKKQTSVYEQEMLLKQTLSIKEAKIVSGNADYSDYRSHEMGLQVSNYLNQQLDLGHHIIAITGGTTMLDIAKNFSKGLSHGRHFTVVAARGGFGDQLAAQANTISDILAHQLNGANMSLYTPEKVSEETYRLLLTEPSIQETLTALNQADVLLFSVGDALTMAKRRGLDDNEINQIREGKAVGEAFGCFYNEEGEIVYRLPRIGMQLKDLEHIELPILIAGGASKAEAIKAFAKLAPKQLVLFTDKGASTKVLYGESH</sequence>
<dbReference type="GO" id="GO:0003677">
    <property type="term" value="F:DNA binding"/>
    <property type="evidence" value="ECO:0007669"/>
    <property type="project" value="UniProtKB-KW"/>
</dbReference>
<accession>A0A1W1YDK5</accession>
<evidence type="ECO:0000313" key="7">
    <source>
        <dbReference type="EMBL" id="SMC34300.1"/>
    </source>
</evidence>